<dbReference type="GO" id="GO:0022857">
    <property type="term" value="F:transmembrane transporter activity"/>
    <property type="evidence" value="ECO:0007669"/>
    <property type="project" value="InterPro"/>
</dbReference>
<dbReference type="InterPro" id="IPR020846">
    <property type="entry name" value="MFS_dom"/>
</dbReference>
<dbReference type="Gene3D" id="1.20.1250.20">
    <property type="entry name" value="MFS general substrate transporter like domains"/>
    <property type="match status" value="2"/>
</dbReference>
<evidence type="ECO:0000313" key="9">
    <source>
        <dbReference type="Proteomes" id="UP000232587"/>
    </source>
</evidence>
<reference evidence="8 9" key="1">
    <citation type="submission" date="2017-11" db="EMBL/GenBank/DDBJ databases">
        <title>Genomic Encyclopedia of Type Strains, Phase III (KMG-III): the genomes of soil and plant-associated and newly described type strains.</title>
        <authorList>
            <person name="Whitman W."/>
        </authorList>
    </citation>
    <scope>NUCLEOTIDE SEQUENCE [LARGE SCALE GENOMIC DNA]</scope>
    <source>
        <strain evidence="8 9">CGMCC 1.12274</strain>
    </source>
</reference>
<dbReference type="RefSeq" id="WP_100868404.1">
    <property type="nucleotide sequence ID" value="NZ_PHUF01000007.1"/>
</dbReference>
<dbReference type="GO" id="GO:0016020">
    <property type="term" value="C:membrane"/>
    <property type="evidence" value="ECO:0007669"/>
    <property type="project" value="UniProtKB-SubCell"/>
</dbReference>
<feature type="transmembrane region" description="Helical" evidence="6">
    <location>
        <begin position="108"/>
        <end position="129"/>
    </location>
</feature>
<feature type="domain" description="Major facilitator superfamily (MFS) profile" evidence="7">
    <location>
        <begin position="16"/>
        <end position="419"/>
    </location>
</feature>
<keyword evidence="3 6" id="KW-0812">Transmembrane</keyword>
<feature type="transmembrane region" description="Helical" evidence="6">
    <location>
        <begin position="320"/>
        <end position="342"/>
    </location>
</feature>
<keyword evidence="9" id="KW-1185">Reference proteome</keyword>
<evidence type="ECO:0000256" key="2">
    <source>
        <dbReference type="ARBA" id="ARBA00022448"/>
    </source>
</evidence>
<gene>
    <name evidence="8" type="ORF">B0I00_3223</name>
</gene>
<feature type="transmembrane region" description="Helical" evidence="6">
    <location>
        <begin position="354"/>
        <end position="378"/>
    </location>
</feature>
<feature type="transmembrane region" description="Helical" evidence="6">
    <location>
        <begin position="225"/>
        <end position="244"/>
    </location>
</feature>
<evidence type="ECO:0000256" key="4">
    <source>
        <dbReference type="ARBA" id="ARBA00022989"/>
    </source>
</evidence>
<dbReference type="PANTHER" id="PTHR23505">
    <property type="entry name" value="SPINSTER"/>
    <property type="match status" value="1"/>
</dbReference>
<dbReference type="PROSITE" id="PS50850">
    <property type="entry name" value="MFS"/>
    <property type="match status" value="1"/>
</dbReference>
<evidence type="ECO:0000259" key="7">
    <source>
        <dbReference type="PROSITE" id="PS50850"/>
    </source>
</evidence>
<dbReference type="PANTHER" id="PTHR23505:SF79">
    <property type="entry name" value="PROTEIN SPINSTER"/>
    <property type="match status" value="1"/>
</dbReference>
<feature type="transmembrane region" description="Helical" evidence="6">
    <location>
        <begin position="169"/>
        <end position="191"/>
    </location>
</feature>
<evidence type="ECO:0000256" key="3">
    <source>
        <dbReference type="ARBA" id="ARBA00022692"/>
    </source>
</evidence>
<accession>A0A2N0H3B1</accession>
<evidence type="ECO:0000256" key="1">
    <source>
        <dbReference type="ARBA" id="ARBA00004141"/>
    </source>
</evidence>
<dbReference type="OrthoDB" id="7497327at2"/>
<keyword evidence="2" id="KW-0813">Transport</keyword>
<feature type="transmembrane region" description="Helical" evidence="6">
    <location>
        <begin position="256"/>
        <end position="282"/>
    </location>
</feature>
<organism evidence="8 9">
    <name type="scientific">Novosphingobium kunmingense</name>
    <dbReference type="NCBI Taxonomy" id="1211806"/>
    <lineage>
        <taxon>Bacteria</taxon>
        <taxon>Pseudomonadati</taxon>
        <taxon>Pseudomonadota</taxon>
        <taxon>Alphaproteobacteria</taxon>
        <taxon>Sphingomonadales</taxon>
        <taxon>Sphingomonadaceae</taxon>
        <taxon>Novosphingobium</taxon>
    </lineage>
</organism>
<dbReference type="AlphaFoldDB" id="A0A2N0H3B1"/>
<keyword evidence="4 6" id="KW-1133">Transmembrane helix</keyword>
<feature type="transmembrane region" description="Helical" evidence="6">
    <location>
        <begin position="294"/>
        <end position="314"/>
    </location>
</feature>
<dbReference type="Proteomes" id="UP000232587">
    <property type="component" value="Unassembled WGS sequence"/>
</dbReference>
<evidence type="ECO:0000313" key="8">
    <source>
        <dbReference type="EMBL" id="PKB13424.1"/>
    </source>
</evidence>
<evidence type="ECO:0000256" key="5">
    <source>
        <dbReference type="ARBA" id="ARBA00023136"/>
    </source>
</evidence>
<dbReference type="Pfam" id="PF07690">
    <property type="entry name" value="MFS_1"/>
    <property type="match status" value="1"/>
</dbReference>
<dbReference type="InterPro" id="IPR036259">
    <property type="entry name" value="MFS_trans_sf"/>
</dbReference>
<comment type="subcellular location">
    <subcellularLocation>
        <location evidence="1">Membrane</location>
        <topology evidence="1">Multi-pass membrane protein</topology>
    </subcellularLocation>
</comment>
<dbReference type="EMBL" id="PHUF01000007">
    <property type="protein sequence ID" value="PKB13424.1"/>
    <property type="molecule type" value="Genomic_DNA"/>
</dbReference>
<comment type="caution">
    <text evidence="8">The sequence shown here is derived from an EMBL/GenBank/DDBJ whole genome shotgun (WGS) entry which is preliminary data.</text>
</comment>
<proteinExistence type="predicted"/>
<evidence type="ECO:0000256" key="6">
    <source>
        <dbReference type="SAM" id="Phobius"/>
    </source>
</evidence>
<feature type="transmembrane region" description="Helical" evidence="6">
    <location>
        <begin position="50"/>
        <end position="69"/>
    </location>
</feature>
<sequence length="427" mass="44716">MTAAVDRPVEARVHVALFLLVLTGALNFVDRQIVAVLIEPIRAELHFSDAQFGLLTGLAFSLFYALFGLPAAMLADRWSRIRLIAAACAVWSLFTALTGSVRSFGEMAAARFGVGVGEAGGTAPSLFLLADCYPPQRRPLVIGLFTLSGPIGVFAGAAFGGWAVEAIGWRNAFVVLGVLGLVLAPLLLVVVREPARGTFDAGGPVKVEPLGKTFAHFVRDPSLRLLGIASGLSSFLSYGMLNWIPAYLMRVEAMPISALATWFAPAAGITMGIGMVTGGWLVNRFIRRSAAAYALIPGLATAVLIPMFGAALLVEGWALSLTLMLVPMVCCTMFTPASLALAQELGHAGARATVTAILLLMYNIVGLGCGPLFVGVVSDALAPVHGNDSLRYALGALLVPALLAVVAHLVLARRLPTVFARRAAAVG</sequence>
<feature type="transmembrane region" description="Helical" evidence="6">
    <location>
        <begin position="81"/>
        <end position="102"/>
    </location>
</feature>
<feature type="transmembrane region" description="Helical" evidence="6">
    <location>
        <begin position="390"/>
        <end position="412"/>
    </location>
</feature>
<protein>
    <submittedName>
        <fullName evidence="8">Sugar phosphate permease</fullName>
    </submittedName>
</protein>
<feature type="transmembrane region" description="Helical" evidence="6">
    <location>
        <begin position="141"/>
        <end position="163"/>
    </location>
</feature>
<name>A0A2N0H3B1_9SPHN</name>
<keyword evidence="5 6" id="KW-0472">Membrane</keyword>
<dbReference type="InterPro" id="IPR044770">
    <property type="entry name" value="MFS_spinster-like"/>
</dbReference>
<dbReference type="SUPFAM" id="SSF103473">
    <property type="entry name" value="MFS general substrate transporter"/>
    <property type="match status" value="1"/>
</dbReference>
<dbReference type="InterPro" id="IPR011701">
    <property type="entry name" value="MFS"/>
</dbReference>